<organism evidence="1 2">
    <name type="scientific">Candidatus Amulumruptor caecigallinarius</name>
    <dbReference type="NCBI Taxonomy" id="2109911"/>
    <lineage>
        <taxon>Bacteria</taxon>
        <taxon>Pseudomonadati</taxon>
        <taxon>Bacteroidota</taxon>
        <taxon>Bacteroidia</taxon>
        <taxon>Bacteroidales</taxon>
        <taxon>Muribaculaceae</taxon>
        <taxon>Candidatus Amulumruptor</taxon>
    </lineage>
</organism>
<reference evidence="1" key="2">
    <citation type="submission" date="2021-09" db="EMBL/GenBank/DDBJ databases">
        <authorList>
            <person name="Gilroy R."/>
        </authorList>
    </citation>
    <scope>NUCLEOTIDE SEQUENCE</scope>
    <source>
        <strain evidence="1">4100</strain>
    </source>
</reference>
<dbReference type="EMBL" id="DYXT01000028">
    <property type="protein sequence ID" value="HJE39178.1"/>
    <property type="molecule type" value="Genomic_DNA"/>
</dbReference>
<dbReference type="AlphaFoldDB" id="A0A4Q0U8I5"/>
<gene>
    <name evidence="1" type="ORF">K8V47_05410</name>
</gene>
<name>A0A4Q0U8I5_9BACT</name>
<protein>
    <submittedName>
        <fullName evidence="1">Uncharacterized protein</fullName>
    </submittedName>
</protein>
<evidence type="ECO:0000313" key="1">
    <source>
        <dbReference type="EMBL" id="HJE39178.1"/>
    </source>
</evidence>
<accession>A0A4Q0U8I5</accession>
<dbReference type="Proteomes" id="UP000711407">
    <property type="component" value="Unassembled WGS sequence"/>
</dbReference>
<sequence>MKTTVLIRRMICAVMIAASVPVCPAAYADDRQASSVPDEVQYPIRKRDKTPAFEPQPDLVIVNGDTVSMILPERNWGRFDRGLFNYLFMPKGQWMAGLNASYASFDAENVAILDVLKDFDFKGETYSIKPYIAYVYSNNNVVGLKFNYVRSDARLDNLSVDFDDDTSFDIRDVHYYDQSFGASVFYRHYIGLSRAKRFGVFNEVDLSFNSGSGRFRRTIGGVSKETSTTTTSVALNFSPGLTVFVMDYVSFNISFGVFGVHLTHQHQMTDGVDEGSRFASGANFKFNVFNINFGLGVHI</sequence>
<reference evidence="1" key="1">
    <citation type="journal article" date="2021" name="PeerJ">
        <title>Extensive microbial diversity within the chicken gut microbiome revealed by metagenomics and culture.</title>
        <authorList>
            <person name="Gilroy R."/>
            <person name="Ravi A."/>
            <person name="Getino M."/>
            <person name="Pursley I."/>
            <person name="Horton D.L."/>
            <person name="Alikhan N.F."/>
            <person name="Baker D."/>
            <person name="Gharbi K."/>
            <person name="Hall N."/>
            <person name="Watson M."/>
            <person name="Adriaenssens E.M."/>
            <person name="Foster-Nyarko E."/>
            <person name="Jarju S."/>
            <person name="Secka A."/>
            <person name="Antonio M."/>
            <person name="Oren A."/>
            <person name="Chaudhuri R.R."/>
            <person name="La Ragione R."/>
            <person name="Hildebrand F."/>
            <person name="Pallen M.J."/>
        </authorList>
    </citation>
    <scope>NUCLEOTIDE SEQUENCE</scope>
    <source>
        <strain evidence="1">4100</strain>
    </source>
</reference>
<comment type="caution">
    <text evidence="1">The sequence shown here is derived from an EMBL/GenBank/DDBJ whole genome shotgun (WGS) entry which is preliminary data.</text>
</comment>
<evidence type="ECO:0000313" key="2">
    <source>
        <dbReference type="Proteomes" id="UP000711407"/>
    </source>
</evidence>
<proteinExistence type="predicted"/>